<evidence type="ECO:0000256" key="12">
    <source>
        <dbReference type="ARBA" id="ARBA00023157"/>
    </source>
</evidence>
<keyword evidence="21" id="KW-1185">Reference proteome</keyword>
<evidence type="ECO:0000256" key="4">
    <source>
        <dbReference type="ARBA" id="ARBA00022553"/>
    </source>
</evidence>
<evidence type="ECO:0000256" key="7">
    <source>
        <dbReference type="ARBA" id="ARBA00022925"/>
    </source>
</evidence>
<keyword evidence="11 17" id="KW-0472">Membrane</keyword>
<dbReference type="GO" id="GO:0007601">
    <property type="term" value="P:visual perception"/>
    <property type="evidence" value="ECO:0007669"/>
    <property type="project" value="UniProtKB-KW"/>
</dbReference>
<organism evidence="20 21">
    <name type="scientific">Stomoxys calcitrans</name>
    <name type="common">Stable fly</name>
    <name type="synonym">Conops calcitrans</name>
    <dbReference type="NCBI Taxonomy" id="35570"/>
    <lineage>
        <taxon>Eukaryota</taxon>
        <taxon>Metazoa</taxon>
        <taxon>Ecdysozoa</taxon>
        <taxon>Arthropoda</taxon>
        <taxon>Hexapoda</taxon>
        <taxon>Insecta</taxon>
        <taxon>Pterygota</taxon>
        <taxon>Neoptera</taxon>
        <taxon>Endopterygota</taxon>
        <taxon>Diptera</taxon>
        <taxon>Brachycera</taxon>
        <taxon>Muscomorpha</taxon>
        <taxon>Muscoidea</taxon>
        <taxon>Muscidae</taxon>
        <taxon>Stomoxys</taxon>
    </lineage>
</organism>
<evidence type="ECO:0000256" key="2">
    <source>
        <dbReference type="ARBA" id="ARBA00004141"/>
    </source>
</evidence>
<dbReference type="PANTHER" id="PTHR24240">
    <property type="entry name" value="OPSIN"/>
    <property type="match status" value="1"/>
</dbReference>
<feature type="transmembrane region" description="Helical" evidence="17">
    <location>
        <begin position="158"/>
        <end position="179"/>
    </location>
</feature>
<dbReference type="InterPro" id="IPR001735">
    <property type="entry name" value="Opsin_RH1/RH2"/>
</dbReference>
<dbReference type="CDD" id="cd15079">
    <property type="entry name" value="7tmA_photoreceptors_insect"/>
    <property type="match status" value="1"/>
</dbReference>
<dbReference type="GO" id="GO:0008020">
    <property type="term" value="F:G protein-coupled photoreceptor activity"/>
    <property type="evidence" value="ECO:0007669"/>
    <property type="project" value="UniProtKB-ARBA"/>
</dbReference>
<dbReference type="AlphaFoldDB" id="A0A1I8PMH3"/>
<dbReference type="Proteomes" id="UP000095300">
    <property type="component" value="Unassembled WGS sequence"/>
</dbReference>
<keyword evidence="4" id="KW-0597">Phosphoprotein</keyword>
<dbReference type="GO" id="GO:0016020">
    <property type="term" value="C:membrane"/>
    <property type="evidence" value="ECO:0007669"/>
    <property type="project" value="UniProtKB-SubCell"/>
</dbReference>
<feature type="domain" description="G-protein coupled receptors family 1 profile" evidence="19">
    <location>
        <begin position="100"/>
        <end position="362"/>
    </location>
</feature>
<evidence type="ECO:0000256" key="10">
    <source>
        <dbReference type="ARBA" id="ARBA00023040"/>
    </source>
</evidence>
<evidence type="ECO:0000256" key="14">
    <source>
        <dbReference type="ARBA" id="ARBA00023180"/>
    </source>
</evidence>
<comment type="function">
    <text evidence="1">Visual pigments are the light-absorbing molecules that mediate vision. They consist of an apoprotein, opsin, covalently linked to cis-retinal.</text>
</comment>
<reference evidence="20" key="1">
    <citation type="submission" date="2020-05" db="UniProtKB">
        <authorList>
            <consortium name="EnsemblMetazoa"/>
        </authorList>
    </citation>
    <scope>IDENTIFICATION</scope>
    <source>
        <strain evidence="20">USDA</strain>
    </source>
</reference>
<dbReference type="Pfam" id="PF00001">
    <property type="entry name" value="7tm_1"/>
    <property type="match status" value="1"/>
</dbReference>
<feature type="region of interest" description="Disordered" evidence="18">
    <location>
        <begin position="387"/>
        <end position="406"/>
    </location>
</feature>
<dbReference type="PROSITE" id="PS00237">
    <property type="entry name" value="G_PROTEIN_RECEP_F1_1"/>
    <property type="match status" value="1"/>
</dbReference>
<evidence type="ECO:0000256" key="18">
    <source>
        <dbReference type="SAM" id="MobiDB-lite"/>
    </source>
</evidence>
<feature type="transmembrane region" description="Helical" evidence="17">
    <location>
        <begin position="345"/>
        <end position="364"/>
    </location>
</feature>
<keyword evidence="15 17" id="KW-0807">Transducer</keyword>
<dbReference type="PROSITE" id="PS50262">
    <property type="entry name" value="G_PROTEIN_RECEP_F1_2"/>
    <property type="match status" value="1"/>
</dbReference>
<keyword evidence="12" id="KW-1015">Disulfide bond</keyword>
<keyword evidence="9 17" id="KW-0157">Chromophore</keyword>
<evidence type="ECO:0000313" key="20">
    <source>
        <dbReference type="EnsemblMetazoa" id="SCAU009433-PB"/>
    </source>
</evidence>
<keyword evidence="10 17" id="KW-0297">G-protein coupled receptor</keyword>
<evidence type="ECO:0000256" key="15">
    <source>
        <dbReference type="ARBA" id="ARBA00023224"/>
    </source>
</evidence>
<dbReference type="VEuPathDB" id="VectorBase:SCAU009433"/>
<dbReference type="GO" id="GO:0007602">
    <property type="term" value="P:phototransduction"/>
    <property type="evidence" value="ECO:0007669"/>
    <property type="project" value="UniProtKB-KW"/>
</dbReference>
<evidence type="ECO:0000256" key="3">
    <source>
        <dbReference type="ARBA" id="ARBA00022543"/>
    </source>
</evidence>
<evidence type="ECO:0000313" key="21">
    <source>
        <dbReference type="Proteomes" id="UP000095300"/>
    </source>
</evidence>
<comment type="subcellular location">
    <subcellularLocation>
        <location evidence="2 17">Membrane</location>
        <topology evidence="2 17">Multi-pass membrane protein</topology>
    </subcellularLocation>
</comment>
<feature type="transmembrane region" description="Helical" evidence="17">
    <location>
        <begin position="85"/>
        <end position="108"/>
    </location>
</feature>
<dbReference type="PROSITE" id="PS00238">
    <property type="entry name" value="OPSIN"/>
    <property type="match status" value="1"/>
</dbReference>
<accession>A0A1I8PMH3</accession>
<feature type="transmembrane region" description="Helical" evidence="17">
    <location>
        <begin position="307"/>
        <end position="325"/>
    </location>
</feature>
<keyword evidence="14" id="KW-0325">Glycoprotein</keyword>
<evidence type="ECO:0000256" key="16">
    <source>
        <dbReference type="ARBA" id="ARBA00023305"/>
    </source>
</evidence>
<proteinExistence type="inferred from homology"/>
<dbReference type="Gene3D" id="1.20.1070.10">
    <property type="entry name" value="Rhodopsin 7-helix transmembrane proteins"/>
    <property type="match status" value="1"/>
</dbReference>
<keyword evidence="7 17" id="KW-0681">Retinal protein</keyword>
<evidence type="ECO:0000256" key="11">
    <source>
        <dbReference type="ARBA" id="ARBA00023136"/>
    </source>
</evidence>
<dbReference type="OrthoDB" id="9996086at2759"/>
<feature type="transmembrane region" description="Helical" evidence="17">
    <location>
        <begin position="120"/>
        <end position="146"/>
    </location>
</feature>
<dbReference type="PRINTS" id="PR00238">
    <property type="entry name" value="OPSIN"/>
</dbReference>
<keyword evidence="6 17" id="KW-0812">Transmembrane</keyword>
<evidence type="ECO:0000256" key="5">
    <source>
        <dbReference type="ARBA" id="ARBA00022606"/>
    </source>
</evidence>
<gene>
    <name evidence="20" type="primary">106092326</name>
</gene>
<dbReference type="InterPro" id="IPR027430">
    <property type="entry name" value="Retinal_BS"/>
</dbReference>
<dbReference type="PRINTS" id="PR00237">
    <property type="entry name" value="GPCRRHODOPSN"/>
</dbReference>
<keyword evidence="3 17" id="KW-0600">Photoreceptor protein</keyword>
<feature type="transmembrane region" description="Helical" evidence="17">
    <location>
        <begin position="254"/>
        <end position="276"/>
    </location>
</feature>
<dbReference type="STRING" id="35570.A0A1I8PMH3"/>
<dbReference type="InterPro" id="IPR050125">
    <property type="entry name" value="GPCR_opsins"/>
</dbReference>
<dbReference type="SUPFAM" id="SSF81321">
    <property type="entry name" value="Family A G protein-coupled receptor-like"/>
    <property type="match status" value="1"/>
</dbReference>
<dbReference type="FunFam" id="1.20.1070.10:FF:000044">
    <property type="entry name" value="Opsin, ultraviolet-sensitive"/>
    <property type="match status" value="1"/>
</dbReference>
<dbReference type="PRINTS" id="PR00576">
    <property type="entry name" value="OPSINRH1RH2"/>
</dbReference>
<feature type="transmembrane region" description="Helical" evidence="17">
    <location>
        <begin position="199"/>
        <end position="221"/>
    </location>
</feature>
<evidence type="ECO:0000256" key="13">
    <source>
        <dbReference type="ARBA" id="ARBA00023170"/>
    </source>
</evidence>
<evidence type="ECO:0000256" key="1">
    <source>
        <dbReference type="ARBA" id="ARBA00002881"/>
    </source>
</evidence>
<keyword evidence="16" id="KW-0844">Vision</keyword>
<evidence type="ECO:0000256" key="9">
    <source>
        <dbReference type="ARBA" id="ARBA00022991"/>
    </source>
</evidence>
<dbReference type="InterPro" id="IPR000276">
    <property type="entry name" value="GPCR_Rhodpsn"/>
</dbReference>
<dbReference type="EnsemblMetazoa" id="SCAU009433-RB">
    <property type="protein sequence ID" value="SCAU009433-PB"/>
    <property type="gene ID" value="SCAU009433"/>
</dbReference>
<keyword evidence="5 17" id="KW-0716">Sensory transduction</keyword>
<evidence type="ECO:0000256" key="6">
    <source>
        <dbReference type="ARBA" id="ARBA00022692"/>
    </source>
</evidence>
<comment type="similarity">
    <text evidence="17">Belongs to the G-protein coupled receptor 1 family. Opsin subfamily.</text>
</comment>
<protein>
    <recommendedName>
        <fullName evidence="19">G-protein coupled receptors family 1 profile domain-containing protein</fullName>
    </recommendedName>
</protein>
<feature type="compositionally biased region" description="Polar residues" evidence="18">
    <location>
        <begin position="391"/>
        <end position="406"/>
    </location>
</feature>
<dbReference type="InterPro" id="IPR001760">
    <property type="entry name" value="Opsin"/>
</dbReference>
<keyword evidence="13 17" id="KW-0675">Receptor</keyword>
<keyword evidence="8 17" id="KW-1133">Transmembrane helix</keyword>
<sequence length="406" mass="45891">MEANMCSKNMVESRAEESIGVGLLSRSRSLVRKQQSSKSRWVDSKLFRIVDALRLAEKTVTPDMAHLVHPYWNQFPPMDPMWNKILMWFMILIGIISWCGNGVVIYIFSTTKSLRTPANLLVINLALSDFGIMITNTPMMGINLFYETWILGPLMCDIYAGLGSAFGCSSIWSMCMISLDRYNVIVRGMAGQPMTIKYAIFKILFIWCMASIWTFAPVLGWSRYVPEGNLTSCGIDYLERDWNPRSYLIAYSMFVYYTPLFLICYSYWFIIAAVSAHEKAMREQAKKMNVKSLRSSEDAEKSAEGKLAKVALVTISLWFMAWTPYLVINTLGVWKYEGLTPLNTIWGATFAKTAACYNPIVYGISHPKYRIALKEKCPCCVFGKVDDGKTSEGQSQGTASEAESKA</sequence>
<evidence type="ECO:0000259" key="19">
    <source>
        <dbReference type="PROSITE" id="PS50262"/>
    </source>
</evidence>
<dbReference type="InterPro" id="IPR017452">
    <property type="entry name" value="GPCR_Rhodpsn_7TM"/>
</dbReference>
<evidence type="ECO:0000256" key="8">
    <source>
        <dbReference type="ARBA" id="ARBA00022989"/>
    </source>
</evidence>
<name>A0A1I8PMH3_STOCA</name>
<evidence type="ECO:0000256" key="17">
    <source>
        <dbReference type="RuleBase" id="RU004951"/>
    </source>
</evidence>